<dbReference type="SUPFAM" id="SSF47095">
    <property type="entry name" value="HMG-box"/>
    <property type="match status" value="1"/>
</dbReference>
<name>A0A2S4V135_9BASI</name>
<keyword evidence="2 3" id="KW-0539">Nucleus</keyword>
<dbReference type="VEuPathDB" id="FungiDB:PSTT_11302"/>
<feature type="region of interest" description="Disordered" evidence="4">
    <location>
        <begin position="197"/>
        <end position="218"/>
    </location>
</feature>
<feature type="compositionally biased region" description="Basic and acidic residues" evidence="4">
    <location>
        <begin position="26"/>
        <end position="38"/>
    </location>
</feature>
<dbReference type="PROSITE" id="PS50118">
    <property type="entry name" value="HMG_BOX_2"/>
    <property type="match status" value="1"/>
</dbReference>
<feature type="compositionally biased region" description="Basic and acidic residues" evidence="4">
    <location>
        <begin position="357"/>
        <end position="381"/>
    </location>
</feature>
<feature type="domain" description="HMG box" evidence="5">
    <location>
        <begin position="301"/>
        <end position="370"/>
    </location>
</feature>
<dbReference type="Proteomes" id="UP000239156">
    <property type="component" value="Unassembled WGS sequence"/>
</dbReference>
<accession>A0A2S4V135</accession>
<reference evidence="6" key="1">
    <citation type="submission" date="2017-12" db="EMBL/GenBank/DDBJ databases">
        <title>Gene loss provides genomic basis for host adaptation in cereal stripe rust fungi.</title>
        <authorList>
            <person name="Xia C."/>
        </authorList>
    </citation>
    <scope>NUCLEOTIDE SEQUENCE [LARGE SCALE GENOMIC DNA]</scope>
    <source>
        <strain evidence="6">93-210</strain>
    </source>
</reference>
<dbReference type="SMART" id="SM00398">
    <property type="entry name" value="HMG"/>
    <property type="match status" value="1"/>
</dbReference>
<evidence type="ECO:0000313" key="7">
    <source>
        <dbReference type="Proteomes" id="UP000239156"/>
    </source>
</evidence>
<evidence type="ECO:0000313" key="6">
    <source>
        <dbReference type="EMBL" id="POW03237.1"/>
    </source>
</evidence>
<keyword evidence="1 3" id="KW-0238">DNA-binding</keyword>
<feature type="DNA-binding region" description="HMG box" evidence="3">
    <location>
        <begin position="301"/>
        <end position="370"/>
    </location>
</feature>
<dbReference type="InterPro" id="IPR036910">
    <property type="entry name" value="HMG_box_dom_sf"/>
</dbReference>
<feature type="non-terminal residue" evidence="6">
    <location>
        <position position="564"/>
    </location>
</feature>
<evidence type="ECO:0000259" key="5">
    <source>
        <dbReference type="PROSITE" id="PS50118"/>
    </source>
</evidence>
<proteinExistence type="predicted"/>
<dbReference type="VEuPathDB" id="FungiDB:PSHT_14796"/>
<organism evidence="6 7">
    <name type="scientific">Puccinia striiformis</name>
    <dbReference type="NCBI Taxonomy" id="27350"/>
    <lineage>
        <taxon>Eukaryota</taxon>
        <taxon>Fungi</taxon>
        <taxon>Dikarya</taxon>
        <taxon>Basidiomycota</taxon>
        <taxon>Pucciniomycotina</taxon>
        <taxon>Pucciniomycetes</taxon>
        <taxon>Pucciniales</taxon>
        <taxon>Pucciniaceae</taxon>
        <taxon>Puccinia</taxon>
    </lineage>
</organism>
<protein>
    <recommendedName>
        <fullName evidence="5">HMG box domain-containing protein</fullName>
    </recommendedName>
</protein>
<dbReference type="GO" id="GO:0000981">
    <property type="term" value="F:DNA-binding transcription factor activity, RNA polymerase II-specific"/>
    <property type="evidence" value="ECO:0007669"/>
    <property type="project" value="TreeGrafter"/>
</dbReference>
<dbReference type="EMBL" id="PKSL01000129">
    <property type="protein sequence ID" value="POW03237.1"/>
    <property type="molecule type" value="Genomic_DNA"/>
</dbReference>
<evidence type="ECO:0000256" key="4">
    <source>
        <dbReference type="SAM" id="MobiDB-lite"/>
    </source>
</evidence>
<feature type="compositionally biased region" description="Basic residues" evidence="4">
    <location>
        <begin position="291"/>
        <end position="302"/>
    </location>
</feature>
<dbReference type="PANTHER" id="PTHR45789:SF2">
    <property type="entry name" value="FI18025P1"/>
    <property type="match status" value="1"/>
</dbReference>
<dbReference type="Pfam" id="PF00505">
    <property type="entry name" value="HMG_box"/>
    <property type="match status" value="1"/>
</dbReference>
<comment type="caution">
    <text evidence="6">The sequence shown here is derived from an EMBL/GenBank/DDBJ whole genome shotgun (WGS) entry which is preliminary data.</text>
</comment>
<dbReference type="Gene3D" id="1.10.30.10">
    <property type="entry name" value="High mobility group box domain"/>
    <property type="match status" value="1"/>
</dbReference>
<sequence length="564" mass="63086">MDFHEETADPFDEILRSIKASSQDSSPKEEPSSHDFHNEIIQTTDEHKASPLEFYSSVSETFPPSPFGEDPTGVFSPNFESPFHTMITPTWAIEPPTAQGDTFPFLDMSNAGPGIPRLQTSFESPLKTSLNFHDSRGLFHSSPSEMFPSPSPNSSPEAFTTFPFSPHNFYDDHVPAYMYPKEFGVPIARANIRAHSEGMPGGRRGSRHHRDLSGTSSTFSTISAPPYDACAAIDPSALQPPLGKLQAEFGLANNETSYIISPFINHVMEHGPDGTMTGRYSRPLTSTGRPSHARKTPPGHVKRPRNAFILFRSHACSSNLIPPTVEKDHRQISRIVSHMWKSLPADEKLKWERKAEEEKDLHRKLHPDYRYKPIYRKENSGKKNQGRSPSSSAAKKKAVPEKRQSYGDLSTESEDFAGLHKKSSADLLRERDEEIRCEIVAKVLMETKLSGITLDEGEMEERVLQQVRLVKLNDAHQFPIEPQSDIGEGDQLQPTLSYDSERSFPSLDDYSIIFPNSIPGDTQNEPSPLLMIIPIPGDNPERPYPGFDDYMGNVAVLTVDKEVD</sequence>
<evidence type="ECO:0000256" key="2">
    <source>
        <dbReference type="ARBA" id="ARBA00023242"/>
    </source>
</evidence>
<feature type="region of interest" description="Disordered" evidence="4">
    <location>
        <begin position="17"/>
        <end position="38"/>
    </location>
</feature>
<dbReference type="InterPro" id="IPR051356">
    <property type="entry name" value="SOX/SOX-like_TF"/>
</dbReference>
<keyword evidence="7" id="KW-1185">Reference proteome</keyword>
<dbReference type="PANTHER" id="PTHR45789">
    <property type="entry name" value="FI18025P1"/>
    <property type="match status" value="1"/>
</dbReference>
<evidence type="ECO:0000256" key="3">
    <source>
        <dbReference type="PROSITE-ProRule" id="PRU00267"/>
    </source>
</evidence>
<feature type="region of interest" description="Disordered" evidence="4">
    <location>
        <begin position="283"/>
        <end position="302"/>
    </location>
</feature>
<feature type="region of interest" description="Disordered" evidence="4">
    <location>
        <begin position="357"/>
        <end position="412"/>
    </location>
</feature>
<dbReference type="InterPro" id="IPR009071">
    <property type="entry name" value="HMG_box_dom"/>
</dbReference>
<dbReference type="GO" id="GO:0005634">
    <property type="term" value="C:nucleus"/>
    <property type="evidence" value="ECO:0007669"/>
    <property type="project" value="UniProtKB-UniRule"/>
</dbReference>
<dbReference type="AlphaFoldDB" id="A0A2S4V135"/>
<dbReference type="CDD" id="cd01389">
    <property type="entry name" value="HMG-box_ROX1-like"/>
    <property type="match status" value="1"/>
</dbReference>
<gene>
    <name evidence="6" type="ORF">PSTT_11302</name>
</gene>
<evidence type="ECO:0000256" key="1">
    <source>
        <dbReference type="ARBA" id="ARBA00023125"/>
    </source>
</evidence>
<dbReference type="GO" id="GO:0000978">
    <property type="term" value="F:RNA polymerase II cis-regulatory region sequence-specific DNA binding"/>
    <property type="evidence" value="ECO:0007669"/>
    <property type="project" value="TreeGrafter"/>
</dbReference>